<feature type="transmembrane region" description="Helical" evidence="6">
    <location>
        <begin position="82"/>
        <end position="101"/>
    </location>
</feature>
<accession>A0ABW7D5H5</accession>
<feature type="transmembrane region" description="Helical" evidence="6">
    <location>
        <begin position="44"/>
        <end position="62"/>
    </location>
</feature>
<feature type="transmembrane region" description="Helical" evidence="6">
    <location>
        <begin position="12"/>
        <end position="32"/>
    </location>
</feature>
<comment type="caution">
    <text evidence="8">The sequence shown here is derived from an EMBL/GenBank/DDBJ whole genome shotgun (WGS) entry which is preliminary data.</text>
</comment>
<dbReference type="EMBL" id="JBHGCJ010000020">
    <property type="protein sequence ID" value="MFG6111383.1"/>
    <property type="molecule type" value="Genomic_DNA"/>
</dbReference>
<name>A0ABW7D5H5_9GAMM</name>
<keyword evidence="9" id="KW-1185">Reference proteome</keyword>
<proteinExistence type="predicted"/>
<reference evidence="8 9" key="1">
    <citation type="submission" date="2024-09" db="EMBL/GenBank/DDBJ databases">
        <authorList>
            <consortium name="All-Russian atlas of soil microorganisms"/>
            <consortium name="as a basis for the search for new antimicrobial producers and enzymes with unique properties"/>
            <person name="Sokolova E.A."/>
            <person name="Voronina E.N."/>
        </authorList>
    </citation>
    <scope>NUCLEOTIDE SEQUENCE [LARGE SCALE GENOMIC DNA]</scope>
    <source>
        <strain evidence="8 9">AF-22b-331.1</strain>
    </source>
</reference>
<keyword evidence="5 6" id="KW-0472">Membrane</keyword>
<keyword evidence="4 6" id="KW-1133">Transmembrane helix</keyword>
<evidence type="ECO:0000256" key="4">
    <source>
        <dbReference type="ARBA" id="ARBA00022989"/>
    </source>
</evidence>
<sequence length="528" mass="57642">MSWLKKEFHLNLRIHPAGVLLAIAYALAYAVARGSSVDQMYLPAGIRVAALLLCPPRWWLYLVFGEYAYFAYARVPMVGTYGVAWVVIASAVLMPAVALIMHAHRHRLAQNEAWLLSVAALSALVVSSLNQGLAYLLMPTLHEAVSWTGVLRYMVGDYLGILMFAPLALLWRHRHVSFAATPRWRIAVVAALSAIVTLGLLAAHLPDTGEMALAKNSLRIAMMLPAVALTCLYGWRGAAVSFAAVNLTLALTMEMTGRPGSFDATAFVAQQILAVTGTALLMLGSTISHHYHRFASREKLRGQAESFARTGHLASEQERRERAVQMKLIGEDIDQSFLRAAALLKQRGEHASALDMLTASQAQSRLFREQISMVYPTEIEYSGLFVALRSGGLAGLWELTYRVARPRLDGDPCQLSLGLQLAAYRSLADAVGVLLDNETGYLQVRARCGRRNGVAGIVMTVSLLDGRRHLGTATVQRAQQILAGRTLAYGGSASCRRNRIRLLLVDVPQAYREPSGASMDQITPPAVL</sequence>
<keyword evidence="2" id="KW-1003">Cell membrane</keyword>
<feature type="transmembrane region" description="Helical" evidence="6">
    <location>
        <begin position="113"/>
        <end position="138"/>
    </location>
</feature>
<evidence type="ECO:0000256" key="6">
    <source>
        <dbReference type="SAM" id="Phobius"/>
    </source>
</evidence>
<evidence type="ECO:0000259" key="7">
    <source>
        <dbReference type="Pfam" id="PF05231"/>
    </source>
</evidence>
<evidence type="ECO:0000256" key="5">
    <source>
        <dbReference type="ARBA" id="ARBA00023136"/>
    </source>
</evidence>
<evidence type="ECO:0000256" key="2">
    <source>
        <dbReference type="ARBA" id="ARBA00022475"/>
    </source>
</evidence>
<evidence type="ECO:0000256" key="3">
    <source>
        <dbReference type="ARBA" id="ARBA00022692"/>
    </source>
</evidence>
<evidence type="ECO:0000313" key="8">
    <source>
        <dbReference type="EMBL" id="MFG6111383.1"/>
    </source>
</evidence>
<dbReference type="Proteomes" id="UP001605261">
    <property type="component" value="Unassembled WGS sequence"/>
</dbReference>
<feature type="transmembrane region" description="Helical" evidence="6">
    <location>
        <begin position="183"/>
        <end position="203"/>
    </location>
</feature>
<comment type="subcellular location">
    <subcellularLocation>
        <location evidence="1">Cell membrane</location>
        <topology evidence="1">Multi-pass membrane protein</topology>
    </subcellularLocation>
</comment>
<gene>
    <name evidence="8" type="ORF">ACEU0G_001717</name>
</gene>
<organism evidence="8 9">
    <name type="scientific">Stenotrophomonas nematodicola</name>
    <dbReference type="NCBI Taxonomy" id="2656746"/>
    <lineage>
        <taxon>Bacteria</taxon>
        <taxon>Pseudomonadati</taxon>
        <taxon>Pseudomonadota</taxon>
        <taxon>Gammaproteobacteria</taxon>
        <taxon>Lysobacterales</taxon>
        <taxon>Lysobacteraceae</taxon>
        <taxon>Stenotrophomonas</taxon>
    </lineage>
</organism>
<dbReference type="Pfam" id="PF05231">
    <property type="entry name" value="MASE1"/>
    <property type="match status" value="1"/>
</dbReference>
<feature type="transmembrane region" description="Helical" evidence="6">
    <location>
        <begin position="223"/>
        <end position="251"/>
    </location>
</feature>
<evidence type="ECO:0000256" key="1">
    <source>
        <dbReference type="ARBA" id="ARBA00004651"/>
    </source>
</evidence>
<feature type="domain" description="MASE1" evidence="7">
    <location>
        <begin position="16"/>
        <end position="288"/>
    </location>
</feature>
<feature type="transmembrane region" description="Helical" evidence="6">
    <location>
        <begin position="272"/>
        <end position="291"/>
    </location>
</feature>
<feature type="transmembrane region" description="Helical" evidence="6">
    <location>
        <begin position="150"/>
        <end position="171"/>
    </location>
</feature>
<evidence type="ECO:0000313" key="9">
    <source>
        <dbReference type="Proteomes" id="UP001605261"/>
    </source>
</evidence>
<dbReference type="InterPro" id="IPR007895">
    <property type="entry name" value="MASE1"/>
</dbReference>
<protein>
    <submittedName>
        <fullName evidence="8">MASE1 domain-containing protein</fullName>
    </submittedName>
</protein>
<keyword evidence="3 6" id="KW-0812">Transmembrane</keyword>